<dbReference type="PANTHER" id="PTHR19211:SF14">
    <property type="entry name" value="ATP-BINDING CASSETTE SUB-FAMILY F MEMBER 1"/>
    <property type="match status" value="1"/>
</dbReference>
<dbReference type="InterPro" id="IPR027417">
    <property type="entry name" value="P-loop_NTPase"/>
</dbReference>
<feature type="domain" description="ABC transporter" evidence="5">
    <location>
        <begin position="520"/>
        <end position="771"/>
    </location>
</feature>
<evidence type="ECO:0000259" key="5">
    <source>
        <dbReference type="PROSITE" id="PS50893"/>
    </source>
</evidence>
<feature type="domain" description="ABC transporter" evidence="5">
    <location>
        <begin position="38"/>
        <end position="375"/>
    </location>
</feature>
<protein>
    <recommendedName>
        <fullName evidence="5">ABC transporter domain-containing protein</fullName>
    </recommendedName>
</protein>
<keyword evidence="7" id="KW-1185">Reference proteome</keyword>
<dbReference type="FunFam" id="3.40.50.300:FF:000011">
    <property type="entry name" value="Putative ABC transporter ATP-binding component"/>
    <property type="match status" value="1"/>
</dbReference>
<dbReference type="SUPFAM" id="SSF52540">
    <property type="entry name" value="P-loop containing nucleoside triphosphate hydrolases"/>
    <property type="match status" value="2"/>
</dbReference>
<feature type="region of interest" description="Disordered" evidence="4">
    <location>
        <begin position="503"/>
        <end position="544"/>
    </location>
</feature>
<sequence>MMDSIDSSSVTESGVVEVAVQLSRFHTETIEGSATGDVDIRGLSITVGDRELITDAHLALRRGVRYGLVGRNGTGKSTLLKACANKSIPGLTRDMKVMYVQQENVPGDQRSALQTVLDAASPRSALQAQIAELEAALDADGEDEGDVQAEGARDTDAASVDVAKAERLVRCVRNILAGRAESQAVEAEQIAAQRSRARGKEALKSAVAARKAARKAQVEELTKEKAASVAPQLLADLYDSLDQLGASEEEEQQAATAVLNGLGFGAQELQGAPTLELSGGWRMRVALACALLAQPHLLLLDEPTNHLDIASILWLQDYLVNRSSGQTLVLVSHDRAFLNAVAQETIVLRDGSLQYFPGTYDAYIQARAEASLHKERQVAGQERQKSHLMDTISRAEKAAREAGDDKRLLQAASRRKKIDRLGAETTADGKRFKVSYWVGYHETLRPQVELDRPEEPVVIQFPPPEQLRQRGPLLQLRDVTVAYGKVDLCSTGGSVKPVALTAATKSPAASKRDVGKSSPAKDVDVARHSDADSAMSADGGGGGDVGGGGMVVLRHVTMDVEQGARIGLLGLNGSGKSSLMRVLSGALTPAEGELGSPCPRLVVACLDQHSGRRLLQQAQQDRGSGGKEASSGTSPPTGFSVVQARAPHLKPQEVYDYLGKFAVPGPVANTPLAALSGGQRCRVALALEMLPRPHVLLLDEPTNHLDLLTVQALTGAIRLWEGAAVIASHDLQFLRDTCSEVWVVEGGQATRQPQQEVDEAITSYTTRLQDKLRRRADKLRLQQ</sequence>
<name>A0A8J4BRM8_9CHLO</name>
<evidence type="ECO:0000313" key="6">
    <source>
        <dbReference type="EMBL" id="GIL64084.1"/>
    </source>
</evidence>
<comment type="caution">
    <text evidence="6">The sequence shown here is derived from an EMBL/GenBank/DDBJ whole genome shotgun (WGS) entry which is preliminary data.</text>
</comment>
<dbReference type="InterPro" id="IPR017871">
    <property type="entry name" value="ABC_transporter-like_CS"/>
</dbReference>
<dbReference type="Gene3D" id="3.40.50.300">
    <property type="entry name" value="P-loop containing nucleotide triphosphate hydrolases"/>
    <property type="match status" value="3"/>
</dbReference>
<dbReference type="CDD" id="cd03221">
    <property type="entry name" value="ABCF_EF-3"/>
    <property type="match status" value="1"/>
</dbReference>
<dbReference type="PROSITE" id="PS00211">
    <property type="entry name" value="ABC_TRANSPORTER_1"/>
    <property type="match status" value="1"/>
</dbReference>
<keyword evidence="3" id="KW-0067">ATP-binding</keyword>
<evidence type="ECO:0000256" key="1">
    <source>
        <dbReference type="ARBA" id="ARBA00022737"/>
    </source>
</evidence>
<proteinExistence type="predicted"/>
<dbReference type="GO" id="GO:0016887">
    <property type="term" value="F:ATP hydrolysis activity"/>
    <property type="evidence" value="ECO:0007669"/>
    <property type="project" value="InterPro"/>
</dbReference>
<dbReference type="PANTHER" id="PTHR19211">
    <property type="entry name" value="ATP-BINDING TRANSPORT PROTEIN-RELATED"/>
    <property type="match status" value="1"/>
</dbReference>
<evidence type="ECO:0000256" key="3">
    <source>
        <dbReference type="ARBA" id="ARBA00022840"/>
    </source>
</evidence>
<keyword evidence="2" id="KW-0547">Nucleotide-binding</keyword>
<evidence type="ECO:0000313" key="7">
    <source>
        <dbReference type="Proteomes" id="UP000747399"/>
    </source>
</evidence>
<dbReference type="InterPro" id="IPR050611">
    <property type="entry name" value="ABCF"/>
</dbReference>
<gene>
    <name evidence="6" type="ORF">Vafri_18060</name>
</gene>
<dbReference type="Pfam" id="PF12848">
    <property type="entry name" value="ABC_tran_Xtn"/>
    <property type="match status" value="1"/>
</dbReference>
<evidence type="ECO:0000256" key="4">
    <source>
        <dbReference type="SAM" id="MobiDB-lite"/>
    </source>
</evidence>
<feature type="compositionally biased region" description="Basic and acidic residues" evidence="4">
    <location>
        <begin position="510"/>
        <end position="531"/>
    </location>
</feature>
<organism evidence="6 7">
    <name type="scientific">Volvox africanus</name>
    <dbReference type="NCBI Taxonomy" id="51714"/>
    <lineage>
        <taxon>Eukaryota</taxon>
        <taxon>Viridiplantae</taxon>
        <taxon>Chlorophyta</taxon>
        <taxon>core chlorophytes</taxon>
        <taxon>Chlorophyceae</taxon>
        <taxon>CS clade</taxon>
        <taxon>Chlamydomonadales</taxon>
        <taxon>Volvocaceae</taxon>
        <taxon>Volvox</taxon>
    </lineage>
</organism>
<dbReference type="Proteomes" id="UP000747399">
    <property type="component" value="Unassembled WGS sequence"/>
</dbReference>
<dbReference type="PROSITE" id="PS50893">
    <property type="entry name" value="ABC_TRANSPORTER_2"/>
    <property type="match status" value="2"/>
</dbReference>
<dbReference type="InterPro" id="IPR003439">
    <property type="entry name" value="ABC_transporter-like_ATP-bd"/>
</dbReference>
<keyword evidence="1" id="KW-0677">Repeat</keyword>
<dbReference type="SMART" id="SM00382">
    <property type="entry name" value="AAA"/>
    <property type="match status" value="2"/>
</dbReference>
<dbReference type="GO" id="GO:0005524">
    <property type="term" value="F:ATP binding"/>
    <property type="evidence" value="ECO:0007669"/>
    <property type="project" value="UniProtKB-KW"/>
</dbReference>
<dbReference type="CDD" id="cd00267">
    <property type="entry name" value="ABC_ATPase"/>
    <property type="match status" value="1"/>
</dbReference>
<dbReference type="InterPro" id="IPR003593">
    <property type="entry name" value="AAA+_ATPase"/>
</dbReference>
<dbReference type="EMBL" id="BNCO01000063">
    <property type="protein sequence ID" value="GIL64084.1"/>
    <property type="molecule type" value="Genomic_DNA"/>
</dbReference>
<feature type="region of interest" description="Disordered" evidence="4">
    <location>
        <begin position="615"/>
        <end position="640"/>
    </location>
</feature>
<reference evidence="6" key="1">
    <citation type="journal article" date="2021" name="Proc. Natl. Acad. Sci. U.S.A.">
        <title>Three genomes in the algal genus Volvox reveal the fate of a haploid sex-determining region after a transition to homothallism.</title>
        <authorList>
            <person name="Yamamoto K."/>
            <person name="Hamaji T."/>
            <person name="Kawai-Toyooka H."/>
            <person name="Matsuzaki R."/>
            <person name="Takahashi F."/>
            <person name="Nishimura Y."/>
            <person name="Kawachi M."/>
            <person name="Noguchi H."/>
            <person name="Minakuchi Y."/>
            <person name="Umen J.G."/>
            <person name="Toyoda A."/>
            <person name="Nozaki H."/>
        </authorList>
    </citation>
    <scope>NUCLEOTIDE SEQUENCE</scope>
    <source>
        <strain evidence="6">NIES-3780</strain>
    </source>
</reference>
<dbReference type="Pfam" id="PF00005">
    <property type="entry name" value="ABC_tran"/>
    <property type="match status" value="2"/>
</dbReference>
<dbReference type="InterPro" id="IPR032781">
    <property type="entry name" value="ABC_tran_Xtn"/>
</dbReference>
<accession>A0A8J4BRM8</accession>
<evidence type="ECO:0000256" key="2">
    <source>
        <dbReference type="ARBA" id="ARBA00022741"/>
    </source>
</evidence>
<dbReference type="AlphaFoldDB" id="A0A8J4BRM8"/>